<dbReference type="Proteomes" id="UP000244335">
    <property type="component" value="Unassembled WGS sequence"/>
</dbReference>
<comment type="cofactor">
    <cofactor evidence="1 10">
        <name>(R)-lipoate</name>
        <dbReference type="ChEBI" id="CHEBI:83088"/>
    </cofactor>
</comment>
<comment type="catalytic activity">
    <reaction evidence="9">
        <text>N(6)-[(R)-dihydrolipoyl]-L-lysyl-[protein] + succinyl-CoA = N(6)-[(R)-S(8)-succinyldihydrolipoyl]-L-lysyl-[protein] + CoA</text>
        <dbReference type="Rhea" id="RHEA:15213"/>
        <dbReference type="Rhea" id="RHEA-COMP:10475"/>
        <dbReference type="Rhea" id="RHEA-COMP:20092"/>
        <dbReference type="ChEBI" id="CHEBI:57287"/>
        <dbReference type="ChEBI" id="CHEBI:57292"/>
        <dbReference type="ChEBI" id="CHEBI:83100"/>
        <dbReference type="ChEBI" id="CHEBI:83120"/>
        <dbReference type="EC" id="2.3.1.61"/>
    </reaction>
</comment>
<dbReference type="Gene3D" id="4.10.320.10">
    <property type="entry name" value="E3-binding domain"/>
    <property type="match status" value="1"/>
</dbReference>
<comment type="caution">
    <text evidence="14">The sequence shown here is derived from an EMBL/GenBank/DDBJ whole genome shotgun (WGS) entry which is preliminary data.</text>
</comment>
<dbReference type="InterPro" id="IPR011053">
    <property type="entry name" value="Single_hybrid_motif"/>
</dbReference>
<dbReference type="FunFam" id="3.30.559.10:FF:000007">
    <property type="entry name" value="Dihydrolipoamide acetyltransferase component of pyruvate dehydrogenase complex"/>
    <property type="match status" value="1"/>
</dbReference>
<dbReference type="PROSITE" id="PS50968">
    <property type="entry name" value="BIOTINYL_LIPOYL"/>
    <property type="match status" value="1"/>
</dbReference>
<dbReference type="GO" id="GO:0031405">
    <property type="term" value="F:lipoic acid binding"/>
    <property type="evidence" value="ECO:0007669"/>
    <property type="project" value="TreeGrafter"/>
</dbReference>
<evidence type="ECO:0000256" key="8">
    <source>
        <dbReference type="ARBA" id="ARBA00023315"/>
    </source>
</evidence>
<evidence type="ECO:0000256" key="7">
    <source>
        <dbReference type="ARBA" id="ARBA00022823"/>
    </source>
</evidence>
<evidence type="ECO:0000256" key="5">
    <source>
        <dbReference type="ARBA" id="ARBA00011666"/>
    </source>
</evidence>
<evidence type="ECO:0000256" key="2">
    <source>
        <dbReference type="ARBA" id="ARBA00004052"/>
    </source>
</evidence>
<evidence type="ECO:0000313" key="14">
    <source>
        <dbReference type="EMBL" id="PVE50288.1"/>
    </source>
</evidence>
<feature type="compositionally biased region" description="Low complexity" evidence="11">
    <location>
        <begin position="91"/>
        <end position="105"/>
    </location>
</feature>
<dbReference type="GO" id="GO:0016407">
    <property type="term" value="F:acetyltransferase activity"/>
    <property type="evidence" value="ECO:0007669"/>
    <property type="project" value="TreeGrafter"/>
</dbReference>
<dbReference type="Pfam" id="PF00364">
    <property type="entry name" value="Biotin_lipoyl"/>
    <property type="match status" value="1"/>
</dbReference>
<dbReference type="Gene3D" id="3.30.559.10">
    <property type="entry name" value="Chloramphenicol acetyltransferase-like domain"/>
    <property type="match status" value="1"/>
</dbReference>
<comment type="subunit">
    <text evidence="5">Forms a 24-polypeptide structural core with octahedral symmetry. Part of the 2-oxoglutarate dehydrogenase (OGDH) complex composed of E1 (2-oxoglutarate dehydrogenase), E2 (dihydrolipoamide succinyltransferase) and E3 (dihydrolipoamide dehydrogenase); the complex contains multiple copies of the three enzymatic components (E1, E2 and E3).</text>
</comment>
<protein>
    <recommendedName>
        <fullName evidence="10">Dihydrolipoamide acetyltransferase component of pyruvate dehydrogenase complex</fullName>
        <ecNumber evidence="10">2.3.1.-</ecNumber>
    </recommendedName>
</protein>
<dbReference type="Pfam" id="PF00198">
    <property type="entry name" value="2-oxoacid_dh"/>
    <property type="match status" value="1"/>
</dbReference>
<dbReference type="InterPro" id="IPR023213">
    <property type="entry name" value="CAT-like_dom_sf"/>
</dbReference>
<dbReference type="InterPro" id="IPR003016">
    <property type="entry name" value="2-oxoA_DH_lipoyl-BS"/>
</dbReference>
<evidence type="ECO:0000259" key="13">
    <source>
        <dbReference type="PROSITE" id="PS51826"/>
    </source>
</evidence>
<feature type="domain" description="Lipoyl-binding" evidence="12">
    <location>
        <begin position="3"/>
        <end position="78"/>
    </location>
</feature>
<keyword evidence="7 10" id="KW-0450">Lipoyl</keyword>
<dbReference type="PROSITE" id="PS00189">
    <property type="entry name" value="LIPOYL"/>
    <property type="match status" value="1"/>
</dbReference>
<comment type="function">
    <text evidence="2">E2 component of the 2-oxoglutarate dehydrogenase (OGDH) complex which catalyzes the second step in the conversion of 2-oxoglutarate to succinyl-CoA and CO(2).</text>
</comment>
<dbReference type="EMBL" id="QDFR01000012">
    <property type="protein sequence ID" value="PVE50288.1"/>
    <property type="molecule type" value="Genomic_DNA"/>
</dbReference>
<comment type="similarity">
    <text evidence="4 10">Belongs to the 2-oxoacid dehydrogenase family.</text>
</comment>
<sequence length="431" mass="45860">MTISSIKVPDVGEGVAEVEIVVWHVKPGDLVREDDLLADVMTDKATVEVPSLFAGTVVDLGGAVGETLAVGGVLCRIEHAGTGVEPEVRNAAPAGESAEAASEPSLVKPKQEPTPDIASAEPPTVQKTAAGIPSAPRPEGQTPLASPAVRDRARRAGIDLRTVPGSGPAGRITDADLDAVFAARSTPPSSASTRQRKEGTERIPVIGLRRKIADRMALANARIPHITVIEEVDVSALEDLRATMNDERGERPKLTLLPFLAAALKRAFIDHPEMNAHFLDDEGIIERHNAIHLGIATMTPNGLVVPVLRNAETYGLFGAAGEIARLADAARQGKATREELSGSTFTITSLGPLGALATTPIINHPEVAILGVNRMAVRPMWDGTQFVPRRMMNISASFDHRVIDGWNAATFIQRLRALLQTPALIFMEDEA</sequence>
<evidence type="ECO:0000256" key="11">
    <source>
        <dbReference type="SAM" id="MobiDB-lite"/>
    </source>
</evidence>
<dbReference type="EC" id="2.3.1.-" evidence="10"/>
<dbReference type="InterPro" id="IPR050743">
    <property type="entry name" value="2-oxoacid_DH_E2_comp"/>
</dbReference>
<proteinExistence type="inferred from homology"/>
<dbReference type="SUPFAM" id="SSF51230">
    <property type="entry name" value="Single hybrid motif"/>
    <property type="match status" value="1"/>
</dbReference>
<dbReference type="CDD" id="cd06849">
    <property type="entry name" value="lipoyl_domain"/>
    <property type="match status" value="1"/>
</dbReference>
<dbReference type="GO" id="GO:0004149">
    <property type="term" value="F:dihydrolipoyllysine-residue succinyltransferase activity"/>
    <property type="evidence" value="ECO:0007669"/>
    <property type="project" value="UniProtKB-EC"/>
</dbReference>
<dbReference type="PANTHER" id="PTHR43178">
    <property type="entry name" value="DIHYDROLIPOAMIDE ACETYLTRANSFERASE COMPONENT OF PYRUVATE DEHYDROGENASE COMPLEX"/>
    <property type="match status" value="1"/>
</dbReference>
<dbReference type="PANTHER" id="PTHR43178:SF5">
    <property type="entry name" value="LIPOAMIDE ACYLTRANSFERASE COMPONENT OF BRANCHED-CHAIN ALPHA-KETO ACID DEHYDROGENASE COMPLEX, MITOCHONDRIAL"/>
    <property type="match status" value="1"/>
</dbReference>
<evidence type="ECO:0000256" key="1">
    <source>
        <dbReference type="ARBA" id="ARBA00001938"/>
    </source>
</evidence>
<dbReference type="InterPro" id="IPR004167">
    <property type="entry name" value="PSBD"/>
</dbReference>
<dbReference type="InterPro" id="IPR000089">
    <property type="entry name" value="Biotin_lipoyl"/>
</dbReference>
<dbReference type="SUPFAM" id="SSF52777">
    <property type="entry name" value="CoA-dependent acyltransferases"/>
    <property type="match status" value="1"/>
</dbReference>
<name>A0AA92H796_RHIRH</name>
<dbReference type="RefSeq" id="WP_116494746.1">
    <property type="nucleotide sequence ID" value="NZ_QDFR01000012.1"/>
</dbReference>
<keyword evidence="8 10" id="KW-0012">Acyltransferase</keyword>
<reference evidence="14 15" key="1">
    <citation type="submission" date="2018-04" db="EMBL/GenBank/DDBJ databases">
        <authorList>
            <person name="Hagen T."/>
        </authorList>
    </citation>
    <scope>NUCLEOTIDE SEQUENCE [LARGE SCALE GENOMIC DNA]</scope>
    <source>
        <strain evidence="14 15">TPD7009</strain>
    </source>
</reference>
<keyword evidence="6 10" id="KW-0808">Transferase</keyword>
<dbReference type="Gene3D" id="2.40.50.100">
    <property type="match status" value="1"/>
</dbReference>
<dbReference type="PROSITE" id="PS51826">
    <property type="entry name" value="PSBD"/>
    <property type="match status" value="1"/>
</dbReference>
<comment type="pathway">
    <text evidence="3">Amino-acid degradation; L-lysine degradation via saccharopine pathway; glutaryl-CoA from L-lysine: step 6/6.</text>
</comment>
<dbReference type="AlphaFoldDB" id="A0AA92H796"/>
<evidence type="ECO:0000256" key="4">
    <source>
        <dbReference type="ARBA" id="ARBA00007317"/>
    </source>
</evidence>
<dbReference type="GO" id="GO:0005737">
    <property type="term" value="C:cytoplasm"/>
    <property type="evidence" value="ECO:0007669"/>
    <property type="project" value="TreeGrafter"/>
</dbReference>
<organism evidence="14 15">
    <name type="scientific">Rhizobium rhizogenes</name>
    <name type="common">Agrobacterium rhizogenes</name>
    <dbReference type="NCBI Taxonomy" id="359"/>
    <lineage>
        <taxon>Bacteria</taxon>
        <taxon>Pseudomonadati</taxon>
        <taxon>Pseudomonadota</taxon>
        <taxon>Alphaproteobacteria</taxon>
        <taxon>Hyphomicrobiales</taxon>
        <taxon>Rhizobiaceae</taxon>
        <taxon>Rhizobium/Agrobacterium group</taxon>
        <taxon>Rhizobium</taxon>
    </lineage>
</organism>
<evidence type="ECO:0000313" key="15">
    <source>
        <dbReference type="Proteomes" id="UP000244335"/>
    </source>
</evidence>
<feature type="domain" description="Peripheral subunit-binding (PSBD)" evidence="13">
    <location>
        <begin position="144"/>
        <end position="181"/>
    </location>
</feature>
<dbReference type="InterPro" id="IPR036625">
    <property type="entry name" value="E3-bd_dom_sf"/>
</dbReference>
<dbReference type="SUPFAM" id="SSF47005">
    <property type="entry name" value="Peripheral subunit-binding domain of 2-oxo acid dehydrogenase complex"/>
    <property type="match status" value="1"/>
</dbReference>
<dbReference type="Pfam" id="PF02817">
    <property type="entry name" value="E3_binding"/>
    <property type="match status" value="1"/>
</dbReference>
<feature type="region of interest" description="Disordered" evidence="11">
    <location>
        <begin position="86"/>
        <end position="149"/>
    </location>
</feature>
<evidence type="ECO:0000259" key="12">
    <source>
        <dbReference type="PROSITE" id="PS50968"/>
    </source>
</evidence>
<dbReference type="InterPro" id="IPR001078">
    <property type="entry name" value="2-oxoacid_DH_actylTfrase"/>
</dbReference>
<gene>
    <name evidence="14" type="ORF">DC430_21870</name>
</gene>
<evidence type="ECO:0000256" key="3">
    <source>
        <dbReference type="ARBA" id="ARBA00005145"/>
    </source>
</evidence>
<evidence type="ECO:0000256" key="10">
    <source>
        <dbReference type="RuleBase" id="RU003423"/>
    </source>
</evidence>
<accession>A0AA92H796</accession>
<evidence type="ECO:0000256" key="6">
    <source>
        <dbReference type="ARBA" id="ARBA00022679"/>
    </source>
</evidence>
<evidence type="ECO:0000256" key="9">
    <source>
        <dbReference type="ARBA" id="ARBA00052761"/>
    </source>
</evidence>